<organism evidence="3">
    <name type="scientific">marine metagenome</name>
    <dbReference type="NCBI Taxonomy" id="408172"/>
    <lineage>
        <taxon>unclassified sequences</taxon>
        <taxon>metagenomes</taxon>
        <taxon>ecological metagenomes</taxon>
    </lineage>
</organism>
<evidence type="ECO:0000256" key="1">
    <source>
        <dbReference type="SAM" id="Phobius"/>
    </source>
</evidence>
<dbReference type="Pfam" id="PF20650">
    <property type="entry name" value="DUF6810"/>
    <property type="match status" value="1"/>
</dbReference>
<evidence type="ECO:0000259" key="2">
    <source>
        <dbReference type="Pfam" id="PF20650"/>
    </source>
</evidence>
<keyword evidence="1" id="KW-0812">Transmembrane</keyword>
<feature type="domain" description="DUF6810" evidence="2">
    <location>
        <begin position="81"/>
        <end position="215"/>
    </location>
</feature>
<gene>
    <name evidence="3" type="ORF">METZ01_LOCUS180880</name>
</gene>
<dbReference type="AlphaFoldDB" id="A0A382CPF7"/>
<evidence type="ECO:0000313" key="3">
    <source>
        <dbReference type="EMBL" id="SVB28026.1"/>
    </source>
</evidence>
<keyword evidence="1" id="KW-0472">Membrane</keyword>
<name>A0A382CPF7_9ZZZZ</name>
<feature type="transmembrane region" description="Helical" evidence="1">
    <location>
        <begin position="37"/>
        <end position="58"/>
    </location>
</feature>
<dbReference type="EMBL" id="UINC01035509">
    <property type="protein sequence ID" value="SVB28026.1"/>
    <property type="molecule type" value="Genomic_DNA"/>
</dbReference>
<proteinExistence type="predicted"/>
<reference evidence="3" key="1">
    <citation type="submission" date="2018-05" db="EMBL/GenBank/DDBJ databases">
        <authorList>
            <person name="Lanie J.A."/>
            <person name="Ng W.-L."/>
            <person name="Kazmierczak K.M."/>
            <person name="Andrzejewski T.M."/>
            <person name="Davidsen T.M."/>
            <person name="Wayne K.J."/>
            <person name="Tettelin H."/>
            <person name="Glass J.I."/>
            <person name="Rusch D."/>
            <person name="Podicherti R."/>
            <person name="Tsui H.-C.T."/>
            <person name="Winkler M.E."/>
        </authorList>
    </citation>
    <scope>NUCLEOTIDE SEQUENCE</scope>
</reference>
<sequence length="217" mass="23827">MDVPTARYIFQHYDCGGFRAYNGELLMKQRKSGTFQLPFLLFAVIALAVVAIACGSGGDGEVSESDGPIAKIDDTDRIYTADDIKNTTNFKLDDDYDVEGLDDAIAAIYGFYGTDPYARVEYEIRFYADHATAMSTGVDFADEATGANATILKDIQRWDEGLKDRRQCAGNGGHHSGKCDNPKYFDYVVVGNMIMMCQGKDSITSHQACADLMSVVQ</sequence>
<accession>A0A382CPF7</accession>
<protein>
    <recommendedName>
        <fullName evidence="2">DUF6810 domain-containing protein</fullName>
    </recommendedName>
</protein>
<dbReference type="InterPro" id="IPR049216">
    <property type="entry name" value="DUF6810"/>
</dbReference>
<keyword evidence="1" id="KW-1133">Transmembrane helix</keyword>